<dbReference type="InterPro" id="IPR001680">
    <property type="entry name" value="WD40_rpt"/>
</dbReference>
<evidence type="ECO:0000259" key="14">
    <source>
        <dbReference type="PROSITE" id="PS50086"/>
    </source>
</evidence>
<comment type="caution">
    <text evidence="15">The sequence shown here is derived from an EMBL/GenBank/DDBJ whole genome shotgun (WGS) entry which is preliminary data.</text>
</comment>
<dbReference type="PANTHER" id="PTHR19853:SF1">
    <property type="entry name" value="TBC1 DOMAIN FAMILY MEMBER 31"/>
    <property type="match status" value="1"/>
</dbReference>
<evidence type="ECO:0000256" key="3">
    <source>
        <dbReference type="ARBA" id="ARBA00014199"/>
    </source>
</evidence>
<evidence type="ECO:0000256" key="12">
    <source>
        <dbReference type="PROSITE-ProRule" id="PRU00221"/>
    </source>
</evidence>
<gene>
    <name evidence="15" type="ORF">BCR33DRAFT_724099</name>
</gene>
<keyword evidence="9" id="KW-0206">Cytoskeleton</keyword>
<dbReference type="EMBL" id="MCGO01000079">
    <property type="protein sequence ID" value="ORY31167.1"/>
    <property type="molecule type" value="Genomic_DNA"/>
</dbReference>
<keyword evidence="7" id="KW-0970">Cilium biogenesis/degradation</keyword>
<dbReference type="SMART" id="SM00164">
    <property type="entry name" value="TBC"/>
    <property type="match status" value="1"/>
</dbReference>
<reference evidence="15 16" key="1">
    <citation type="submission" date="2016-07" db="EMBL/GenBank/DDBJ databases">
        <title>Pervasive Adenine N6-methylation of Active Genes in Fungi.</title>
        <authorList>
            <consortium name="DOE Joint Genome Institute"/>
            <person name="Mondo S.J."/>
            <person name="Dannebaum R.O."/>
            <person name="Kuo R.C."/>
            <person name="Labutti K."/>
            <person name="Haridas S."/>
            <person name="Kuo A."/>
            <person name="Salamov A."/>
            <person name="Ahrendt S.R."/>
            <person name="Lipzen A."/>
            <person name="Sullivan W."/>
            <person name="Andreopoulos W.B."/>
            <person name="Clum A."/>
            <person name="Lindquist E."/>
            <person name="Daum C."/>
            <person name="Ramamoorthy G.K."/>
            <person name="Gryganskyi A."/>
            <person name="Culley D."/>
            <person name="Magnuson J.K."/>
            <person name="James T.Y."/>
            <person name="O'Malley M.A."/>
            <person name="Stajich J.E."/>
            <person name="Spatafora J.W."/>
            <person name="Visel A."/>
            <person name="Grigoriev I.V."/>
        </authorList>
    </citation>
    <scope>NUCLEOTIDE SEQUENCE [LARGE SCALE GENOMIC DNA]</scope>
    <source>
        <strain evidence="15 16">JEL800</strain>
    </source>
</reference>
<accession>A0A1Y2B9K9</accession>
<evidence type="ECO:0000256" key="5">
    <source>
        <dbReference type="ARBA" id="ARBA00022574"/>
    </source>
</evidence>
<dbReference type="STRING" id="329046.A0A1Y2B9K9"/>
<keyword evidence="16" id="KW-1185">Reference proteome</keyword>
<dbReference type="OrthoDB" id="5578278at2759"/>
<feature type="region of interest" description="Disordered" evidence="13">
    <location>
        <begin position="937"/>
        <end position="957"/>
    </location>
</feature>
<dbReference type="Gene3D" id="1.10.472.80">
    <property type="entry name" value="Ypt/Rab-GAP domain of gyp1p, domain 3"/>
    <property type="match status" value="1"/>
</dbReference>
<feature type="repeat" description="WD" evidence="12">
    <location>
        <begin position="227"/>
        <end position="259"/>
    </location>
</feature>
<dbReference type="GO" id="GO:0060271">
    <property type="term" value="P:cilium assembly"/>
    <property type="evidence" value="ECO:0007669"/>
    <property type="project" value="TreeGrafter"/>
</dbReference>
<evidence type="ECO:0000256" key="6">
    <source>
        <dbReference type="ARBA" id="ARBA00022737"/>
    </source>
</evidence>
<keyword evidence="6" id="KW-0677">Repeat</keyword>
<dbReference type="Pfam" id="PF00566">
    <property type="entry name" value="RabGAP-TBC"/>
    <property type="match status" value="1"/>
</dbReference>
<dbReference type="InterPro" id="IPR000195">
    <property type="entry name" value="Rab-GAP-TBC_dom"/>
</dbReference>
<evidence type="ECO:0000256" key="9">
    <source>
        <dbReference type="ARBA" id="ARBA00023212"/>
    </source>
</evidence>
<dbReference type="Proteomes" id="UP000193642">
    <property type="component" value="Unassembled WGS sequence"/>
</dbReference>
<keyword evidence="4" id="KW-0963">Cytoplasm</keyword>
<evidence type="ECO:0000256" key="4">
    <source>
        <dbReference type="ARBA" id="ARBA00022490"/>
    </source>
</evidence>
<dbReference type="InterPro" id="IPR015943">
    <property type="entry name" value="WD40/YVTN_repeat-like_dom_sf"/>
</dbReference>
<dbReference type="PANTHER" id="PTHR19853">
    <property type="entry name" value="WD REPEAT CONTAINING PROTEIN 3 WDR3"/>
    <property type="match status" value="1"/>
</dbReference>
<dbReference type="GO" id="GO:0036064">
    <property type="term" value="C:ciliary basal body"/>
    <property type="evidence" value="ECO:0007669"/>
    <property type="project" value="TreeGrafter"/>
</dbReference>
<evidence type="ECO:0000256" key="8">
    <source>
        <dbReference type="ARBA" id="ARBA00023054"/>
    </source>
</evidence>
<sequence length="1050" mass="120287">MNGGTTNDAPPRTVYVGDSKTGPLWRLSEWRKVVTGKSIQGSLLKVFNATPTLPSSTTTTTTTNASTTTNTLFFNRPVPFSAIATSFEMPSTLATQHSELSAFEDKDDKDAFDSALAFVVAAADQRGHLFALDLPKNRFWLVARSGVSAVCMAFNSVRRREVIVGLADNSIHCYNIDTNQLVARLPAYHRSEPLHISVHPSKPFAISNSRSESIIWDTEKWERKRVLMGAGPGVQQASYSKTGDSIVTAFNDGSILIWDSELFNLRWKISLERFAPNPTDGSTIGTESDADFRTKLMIIPRSNYFAVSAGDELMVYGGLSSSIYVWNLAEKRLMHEILIPSFKKRIISQIEFVGNSNIVAVLSSGGELIFIDTEGAKMLGQFKGNHLFRSFTLSHDGSVMTVVLMDAKYSMRMIRVDHMIRLKPEKPVDEFDAVEDDDKFDTLEFPAKNPSPPGSPAKRVKLQSEHTKTFYEMIEAKEDTTILNRRKLLKYLKHYGSYPEDYRTMVWRFLLKLPENREAYETLLDKSLHPSVKDFRKKFPLKSDRLAKSIEKVLSCLAHWSPIFEDLDYLPGMVFPIAKLFVNDMFSGFEVMMTILTNWCQKWWEYYPNPPIECLGVLEDLLAYHDPDLLAHFTTHKITSQVYGWGMMATLFTEILSHSDWLKVWDHFVTNPPAYMYYFLTSYLIASRTALLGISKIEDYQYYFTRVNPISIEKVIVSAYQMHSRTPDSCSPVTFFDGLKPLMRGQYAVFNKYPEFIVNYQSKMKERIREDEVDYLRRRKMAEDVAKLTEDLKVDKKAWEGAEWRMNEMVEKWWENMMGAEDSHNERISRLDALEKEQRARALRRIAEARKNFVDHQNNATKLHALSLAKVVGANRQDFETRLDQKTINAKFKEVENEWLARREEMLAAREELARLDHTRAERLVRNAKTVGVPSGALWDPDLDYERPPKDSVNAPETERLRAARKEGFRDPSLSPTRIRPRAWSPELVEERRHRRADAMRYVDVSDANPTSPVTMSHEPSPVRSDAKFFNDLAKELLGSPGTRSVTFKE</sequence>
<dbReference type="PROSITE" id="PS50082">
    <property type="entry name" value="WD_REPEATS_2"/>
    <property type="match status" value="1"/>
</dbReference>
<keyword evidence="5 12" id="KW-0853">WD repeat</keyword>
<dbReference type="AlphaFoldDB" id="A0A1Y2B9K9"/>
<comment type="subcellular location">
    <subcellularLocation>
        <location evidence="1">Cytoplasm</location>
        <location evidence="1">Cytoskeleton</location>
        <location evidence="1">Cilium basal body</location>
    </subcellularLocation>
    <subcellularLocation>
        <location evidence="2">Cytoplasm</location>
        <location evidence="2">Cytoskeleton</location>
        <location evidence="2">Microtubule organizing center</location>
        <location evidence="2">Centrosome</location>
        <location evidence="2">Centriolar satellite</location>
    </subcellularLocation>
</comment>
<dbReference type="InterPro" id="IPR051570">
    <property type="entry name" value="TBC1_cilium_biogenesis"/>
</dbReference>
<evidence type="ECO:0000313" key="15">
    <source>
        <dbReference type="EMBL" id="ORY31167.1"/>
    </source>
</evidence>
<evidence type="ECO:0000256" key="2">
    <source>
        <dbReference type="ARBA" id="ARBA00004607"/>
    </source>
</evidence>
<protein>
    <recommendedName>
        <fullName evidence="3">TBC1 domain family member 31</fullName>
    </recommendedName>
</protein>
<dbReference type="InterPro" id="IPR036322">
    <property type="entry name" value="WD40_repeat_dom_sf"/>
</dbReference>
<comment type="function">
    <text evidence="11">Molecular adapter which is involved in cilium biogenesis. Part of a functional complex including OFD1 a centriolar protein involved in cilium assembly. Could regulate the cAMP-dependent phosphorylation of OFD1, and its subsequent ubiquitination by PJA2 which ultimately leads to its proteasomal degradation.</text>
</comment>
<dbReference type="InterPro" id="IPR035969">
    <property type="entry name" value="Rab-GAP_TBC_sf"/>
</dbReference>
<keyword evidence="8" id="KW-0175">Coiled coil</keyword>
<evidence type="ECO:0000256" key="10">
    <source>
        <dbReference type="ARBA" id="ARBA00023273"/>
    </source>
</evidence>
<evidence type="ECO:0000256" key="11">
    <source>
        <dbReference type="ARBA" id="ARBA00034464"/>
    </source>
</evidence>
<feature type="domain" description="Rab-GAP TBC" evidence="14">
    <location>
        <begin position="497"/>
        <end position="672"/>
    </location>
</feature>
<proteinExistence type="predicted"/>
<evidence type="ECO:0000256" key="7">
    <source>
        <dbReference type="ARBA" id="ARBA00022794"/>
    </source>
</evidence>
<evidence type="ECO:0000313" key="16">
    <source>
        <dbReference type="Proteomes" id="UP000193642"/>
    </source>
</evidence>
<dbReference type="SUPFAM" id="SSF50978">
    <property type="entry name" value="WD40 repeat-like"/>
    <property type="match status" value="1"/>
</dbReference>
<keyword evidence="10" id="KW-0966">Cell projection</keyword>
<evidence type="ECO:0000256" key="1">
    <source>
        <dbReference type="ARBA" id="ARBA00004120"/>
    </source>
</evidence>
<name>A0A1Y2B9K9_9FUNG</name>
<dbReference type="PROSITE" id="PS50086">
    <property type="entry name" value="TBC_RABGAP"/>
    <property type="match status" value="1"/>
</dbReference>
<dbReference type="SUPFAM" id="SSF47923">
    <property type="entry name" value="Ypt/Rab-GAP domain of gyp1p"/>
    <property type="match status" value="2"/>
</dbReference>
<dbReference type="SMART" id="SM00320">
    <property type="entry name" value="WD40"/>
    <property type="match status" value="4"/>
</dbReference>
<evidence type="ECO:0000256" key="13">
    <source>
        <dbReference type="SAM" id="MobiDB-lite"/>
    </source>
</evidence>
<dbReference type="Gene3D" id="2.130.10.10">
    <property type="entry name" value="YVTN repeat-like/Quinoprotein amine dehydrogenase"/>
    <property type="match status" value="2"/>
</dbReference>
<organism evidence="15 16">
    <name type="scientific">Rhizoclosmatium globosum</name>
    <dbReference type="NCBI Taxonomy" id="329046"/>
    <lineage>
        <taxon>Eukaryota</taxon>
        <taxon>Fungi</taxon>
        <taxon>Fungi incertae sedis</taxon>
        <taxon>Chytridiomycota</taxon>
        <taxon>Chytridiomycota incertae sedis</taxon>
        <taxon>Chytridiomycetes</taxon>
        <taxon>Chytridiales</taxon>
        <taxon>Chytriomycetaceae</taxon>
        <taxon>Rhizoclosmatium</taxon>
    </lineage>
</organism>